<accession>A0A1C6W2Q6</accession>
<protein>
    <submittedName>
        <fullName evidence="1">Uncharacterized protein</fullName>
    </submittedName>
</protein>
<proteinExistence type="predicted"/>
<dbReference type="AlphaFoldDB" id="A0A1C6W2Q6"/>
<sequence>MRVDGTLGRWEVRSAYRTVGRATTDRVASGTKIAYPRAEPAWRAPQEWDVVGAGMTPAYALSGPVCSALP</sequence>
<evidence type="ECO:0000313" key="2">
    <source>
        <dbReference type="Proteomes" id="UP000199343"/>
    </source>
</evidence>
<name>A0A1C6W2Q6_9ACTN</name>
<reference evidence="1 2" key="1">
    <citation type="submission" date="2016-06" db="EMBL/GenBank/DDBJ databases">
        <authorList>
            <person name="Kjaerup R.B."/>
            <person name="Dalgaard T.S."/>
            <person name="Juul-Madsen H.R."/>
        </authorList>
    </citation>
    <scope>NUCLEOTIDE SEQUENCE [LARGE SCALE GENOMIC DNA]</scope>
    <source>
        <strain evidence="1 2">DSM 43363</strain>
    </source>
</reference>
<dbReference type="Proteomes" id="UP000199343">
    <property type="component" value="Unassembled WGS sequence"/>
</dbReference>
<evidence type="ECO:0000313" key="1">
    <source>
        <dbReference type="EMBL" id="SCL72792.1"/>
    </source>
</evidence>
<organism evidence="1 2">
    <name type="scientific">Micromonospora peucetia</name>
    <dbReference type="NCBI Taxonomy" id="47871"/>
    <lineage>
        <taxon>Bacteria</taxon>
        <taxon>Bacillati</taxon>
        <taxon>Actinomycetota</taxon>
        <taxon>Actinomycetes</taxon>
        <taxon>Micromonosporales</taxon>
        <taxon>Micromonosporaceae</taxon>
        <taxon>Micromonospora</taxon>
    </lineage>
</organism>
<gene>
    <name evidence="1" type="ORF">GA0070608_5186</name>
</gene>
<dbReference type="EMBL" id="FMIC01000002">
    <property type="protein sequence ID" value="SCL72792.1"/>
    <property type="molecule type" value="Genomic_DNA"/>
</dbReference>
<dbReference type="STRING" id="47871.GA0070608_5186"/>